<keyword evidence="1" id="KW-0472">Membrane</keyword>
<evidence type="ECO:0000313" key="2">
    <source>
        <dbReference type="EMBL" id="MEU8138979.1"/>
    </source>
</evidence>
<dbReference type="Pfam" id="PF13803">
    <property type="entry name" value="DUF4184"/>
    <property type="match status" value="1"/>
</dbReference>
<comment type="caution">
    <text evidence="2">The sequence shown here is derived from an EMBL/GenBank/DDBJ whole genome shotgun (WGS) entry which is preliminary data.</text>
</comment>
<keyword evidence="3" id="KW-1185">Reference proteome</keyword>
<dbReference type="RefSeq" id="WP_358362787.1">
    <property type="nucleotide sequence ID" value="NZ_JBEZFP010000148.1"/>
</dbReference>
<dbReference type="Proteomes" id="UP001551482">
    <property type="component" value="Unassembled WGS sequence"/>
</dbReference>
<name>A0ABV3DVS4_9ACTN</name>
<organism evidence="2 3">
    <name type="scientific">Streptodolium elevatio</name>
    <dbReference type="NCBI Taxonomy" id="3157996"/>
    <lineage>
        <taxon>Bacteria</taxon>
        <taxon>Bacillati</taxon>
        <taxon>Actinomycetota</taxon>
        <taxon>Actinomycetes</taxon>
        <taxon>Kitasatosporales</taxon>
        <taxon>Streptomycetaceae</taxon>
        <taxon>Streptodolium</taxon>
    </lineage>
</organism>
<accession>A0ABV3DVS4</accession>
<dbReference type="InterPro" id="IPR025238">
    <property type="entry name" value="DUF4184"/>
</dbReference>
<dbReference type="EMBL" id="JBEZFP010000148">
    <property type="protein sequence ID" value="MEU8138979.1"/>
    <property type="molecule type" value="Genomic_DNA"/>
</dbReference>
<evidence type="ECO:0000313" key="3">
    <source>
        <dbReference type="Proteomes" id="UP001551482"/>
    </source>
</evidence>
<evidence type="ECO:0000256" key="1">
    <source>
        <dbReference type="SAM" id="Phobius"/>
    </source>
</evidence>
<sequence length="292" mass="31676">MPFTVSHIAAVLPMQSGTRTGTGERRGPLVASAMAFATMVPDAVLFFDFGFLPFSFTRQDTHAVVPGVLMHNLALTALAVAVWHLLLLRPLLALLPEAVGARVETPLLPRLPADLRAARREGRPVAGELLGTAGWFAVSAWIGSTTHIFWDAWTHHGDPGVADVAPWLREPSFLPDGRPWFSVLQYTSTFVGLIALTWWGLRRYAALPAHPPRPAMRIPVAARAAVAGALVLAGTVGAVRASHSHVEQPFDVFGFYFATGFGRWTAVALLLYGTTWLLWRATTAQRLSRSSA</sequence>
<keyword evidence="1" id="KW-1133">Transmembrane helix</keyword>
<protein>
    <submittedName>
        <fullName evidence="2">DUF4184 family protein</fullName>
    </submittedName>
</protein>
<feature type="transmembrane region" description="Helical" evidence="1">
    <location>
        <begin position="180"/>
        <end position="199"/>
    </location>
</feature>
<gene>
    <name evidence="2" type="ORF">AB0C36_36460</name>
</gene>
<feature type="transmembrane region" description="Helical" evidence="1">
    <location>
        <begin position="220"/>
        <end position="241"/>
    </location>
</feature>
<proteinExistence type="predicted"/>
<feature type="transmembrane region" description="Helical" evidence="1">
    <location>
        <begin position="129"/>
        <end position="150"/>
    </location>
</feature>
<reference evidence="2 3" key="1">
    <citation type="submission" date="2024-06" db="EMBL/GenBank/DDBJ databases">
        <title>The Natural Products Discovery Center: Release of the First 8490 Sequenced Strains for Exploring Actinobacteria Biosynthetic Diversity.</title>
        <authorList>
            <person name="Kalkreuter E."/>
            <person name="Kautsar S.A."/>
            <person name="Yang D."/>
            <person name="Bader C.D."/>
            <person name="Teijaro C.N."/>
            <person name="Fluegel L."/>
            <person name="Davis C.M."/>
            <person name="Simpson J.R."/>
            <person name="Lauterbach L."/>
            <person name="Steele A.D."/>
            <person name="Gui C."/>
            <person name="Meng S."/>
            <person name="Li G."/>
            <person name="Viehrig K."/>
            <person name="Ye F."/>
            <person name="Su P."/>
            <person name="Kiefer A.F."/>
            <person name="Nichols A."/>
            <person name="Cepeda A.J."/>
            <person name="Yan W."/>
            <person name="Fan B."/>
            <person name="Jiang Y."/>
            <person name="Adhikari A."/>
            <person name="Zheng C.-J."/>
            <person name="Schuster L."/>
            <person name="Cowan T.M."/>
            <person name="Smanski M.J."/>
            <person name="Chevrette M.G."/>
            <person name="De Carvalho L.P.S."/>
            <person name="Shen B."/>
        </authorList>
    </citation>
    <scope>NUCLEOTIDE SEQUENCE [LARGE SCALE GENOMIC DNA]</scope>
    <source>
        <strain evidence="2 3">NPDC048946</strain>
    </source>
</reference>
<feature type="transmembrane region" description="Helical" evidence="1">
    <location>
        <begin position="68"/>
        <end position="88"/>
    </location>
</feature>
<feature type="transmembrane region" description="Helical" evidence="1">
    <location>
        <begin position="253"/>
        <end position="279"/>
    </location>
</feature>
<feature type="transmembrane region" description="Helical" evidence="1">
    <location>
        <begin position="29"/>
        <end position="56"/>
    </location>
</feature>
<keyword evidence="1" id="KW-0812">Transmembrane</keyword>